<evidence type="ECO:0008006" key="2">
    <source>
        <dbReference type="Google" id="ProtNLM"/>
    </source>
</evidence>
<dbReference type="InterPro" id="IPR038673">
    <property type="entry name" value="OprB_sf"/>
</dbReference>
<accession>A0A380TDB2</accession>
<dbReference type="AlphaFoldDB" id="A0A380TDB2"/>
<dbReference type="GO" id="GO:0015288">
    <property type="term" value="F:porin activity"/>
    <property type="evidence" value="ECO:0007669"/>
    <property type="project" value="InterPro"/>
</dbReference>
<dbReference type="EMBL" id="UIDG01000112">
    <property type="protein sequence ID" value="SUS05550.1"/>
    <property type="molecule type" value="Genomic_DNA"/>
</dbReference>
<gene>
    <name evidence="1" type="ORF">DF3PB_20019</name>
</gene>
<protein>
    <recommendedName>
        <fullName evidence="2">Porin</fullName>
    </recommendedName>
</protein>
<dbReference type="GO" id="GO:0016020">
    <property type="term" value="C:membrane"/>
    <property type="evidence" value="ECO:0007669"/>
    <property type="project" value="InterPro"/>
</dbReference>
<name>A0A380TDB2_9ZZZZ</name>
<proteinExistence type="predicted"/>
<dbReference type="GO" id="GO:0008643">
    <property type="term" value="P:carbohydrate transport"/>
    <property type="evidence" value="ECO:0007669"/>
    <property type="project" value="InterPro"/>
</dbReference>
<organism evidence="1">
    <name type="scientific">metagenome</name>
    <dbReference type="NCBI Taxonomy" id="256318"/>
    <lineage>
        <taxon>unclassified sequences</taxon>
        <taxon>metagenomes</taxon>
    </lineage>
</organism>
<dbReference type="Pfam" id="PF04966">
    <property type="entry name" value="OprB"/>
    <property type="match status" value="1"/>
</dbReference>
<evidence type="ECO:0000313" key="1">
    <source>
        <dbReference type="EMBL" id="SUS05550.1"/>
    </source>
</evidence>
<reference evidence="1" key="1">
    <citation type="submission" date="2018-07" db="EMBL/GenBank/DDBJ databases">
        <authorList>
            <person name="Quirk P.G."/>
            <person name="Krulwich T.A."/>
        </authorList>
    </citation>
    <scope>NUCLEOTIDE SEQUENCE</scope>
</reference>
<sequence>MTAGHGMVPSRSRDTFGIGYFLYNFSDDLENAAEPLARYRDEEAVEIFYNLALTPWLRITADLQIIDPVTVASDTAVVTALRANVAF</sequence>
<dbReference type="InterPro" id="IPR007049">
    <property type="entry name" value="Carb-sel_porin_OprB"/>
</dbReference>
<dbReference type="Gene3D" id="2.40.160.180">
    <property type="entry name" value="Carbohydrate-selective porin OprB"/>
    <property type="match status" value="1"/>
</dbReference>